<evidence type="ECO:0000313" key="1">
    <source>
        <dbReference type="EMBL" id="BEP29795.1"/>
    </source>
</evidence>
<keyword evidence="2" id="KW-1185">Reference proteome</keyword>
<dbReference type="InterPro" id="IPR027417">
    <property type="entry name" value="P-loop_NTPase"/>
</dbReference>
<dbReference type="Proteomes" id="UP001321786">
    <property type="component" value="Chromosome"/>
</dbReference>
<dbReference type="CDD" id="cd00561">
    <property type="entry name" value="CobA_ACA"/>
    <property type="match status" value="1"/>
</dbReference>
<name>A0AAU9EXH4_9FIRM</name>
<dbReference type="SUPFAM" id="SSF52540">
    <property type="entry name" value="P-loop containing nucleoside triphosphate hydrolases"/>
    <property type="match status" value="1"/>
</dbReference>
<dbReference type="GO" id="GO:0008817">
    <property type="term" value="F:corrinoid adenosyltransferase activity"/>
    <property type="evidence" value="ECO:0007669"/>
    <property type="project" value="InterPro"/>
</dbReference>
<dbReference type="Gene3D" id="3.40.50.300">
    <property type="entry name" value="P-loop containing nucleotide triphosphate hydrolases"/>
    <property type="match status" value="1"/>
</dbReference>
<dbReference type="GO" id="GO:0009236">
    <property type="term" value="P:cobalamin biosynthetic process"/>
    <property type="evidence" value="ECO:0007669"/>
    <property type="project" value="InterPro"/>
</dbReference>
<accession>A0AAU9EXH4</accession>
<protein>
    <submittedName>
        <fullName evidence="1">Cob(I)yrinic acid a,c-diamide adenosyltransferase</fullName>
    </submittedName>
</protein>
<dbReference type="AlphaFoldDB" id="A0AAU9EXH4"/>
<dbReference type="KEGG" id="hprf:HLPR_21260"/>
<dbReference type="Pfam" id="PF02572">
    <property type="entry name" value="CobA_CobO_BtuR"/>
    <property type="match status" value="1"/>
</dbReference>
<dbReference type="PANTHER" id="PTHR46638">
    <property type="entry name" value="CORRINOID ADENOSYLTRANSFERASE"/>
    <property type="match status" value="1"/>
</dbReference>
<proteinExistence type="predicted"/>
<gene>
    <name evidence="1" type="primary">cobO</name>
    <name evidence="1" type="ORF">HLPR_21260</name>
</gene>
<reference evidence="1 2" key="1">
    <citation type="submission" date="2023-08" db="EMBL/GenBank/DDBJ databases">
        <title>Helicovermis profunda gen. nov., sp. nov., a novel mesophilic, fermentative bacterium within the Bacillota from a deep-sea hydrothermal vent chimney.</title>
        <authorList>
            <person name="Miyazaki U."/>
            <person name="Mizutani D."/>
            <person name="Hashimoto Y."/>
            <person name="Tame A."/>
            <person name="Sawayama S."/>
            <person name="Miyazaki J."/>
            <person name="Takai K."/>
            <person name="Nakagawa S."/>
        </authorList>
    </citation>
    <scope>NUCLEOTIDE SEQUENCE [LARGE SCALE GENOMIC DNA]</scope>
    <source>
        <strain evidence="1 2">S502</strain>
    </source>
</reference>
<dbReference type="PIRSF" id="PIRSF015617">
    <property type="entry name" value="Adensltrnsf_CobA"/>
    <property type="match status" value="1"/>
</dbReference>
<dbReference type="GO" id="GO:0005524">
    <property type="term" value="F:ATP binding"/>
    <property type="evidence" value="ECO:0007669"/>
    <property type="project" value="InterPro"/>
</dbReference>
<dbReference type="PANTHER" id="PTHR46638:SF1">
    <property type="entry name" value="CORRINOID ADENOSYLTRANSFERASE"/>
    <property type="match status" value="1"/>
</dbReference>
<evidence type="ECO:0000313" key="2">
    <source>
        <dbReference type="Proteomes" id="UP001321786"/>
    </source>
</evidence>
<dbReference type="InterPro" id="IPR003724">
    <property type="entry name" value="CblAdoTrfase_CobA"/>
</dbReference>
<sequence>MSKGYTHIYTGNGKGKTTAAFGVVLRSIMIDKKVYVGQFIKGMKYSETKLENTFTNLKIEQYGVECFIDSEPLEDDFKRALLGYNYALNALKSCKFDLIVLDEIFIAYFYKMISKDQIINLIESKCQSTELILTGRYCPKELYEFADLVTEMTEVKHYYSEGVLSREGIDC</sequence>
<organism evidence="1 2">
    <name type="scientific">Helicovermis profundi</name>
    <dbReference type="NCBI Taxonomy" id="3065157"/>
    <lineage>
        <taxon>Bacteria</taxon>
        <taxon>Bacillati</taxon>
        <taxon>Bacillota</taxon>
        <taxon>Clostridia</taxon>
        <taxon>Helicovermis</taxon>
    </lineage>
</organism>
<dbReference type="EMBL" id="AP028654">
    <property type="protein sequence ID" value="BEP29795.1"/>
    <property type="molecule type" value="Genomic_DNA"/>
</dbReference>
<dbReference type="RefSeq" id="WP_338535409.1">
    <property type="nucleotide sequence ID" value="NZ_AP028654.1"/>
</dbReference>